<keyword evidence="2" id="KW-1133">Transmembrane helix</keyword>
<proteinExistence type="predicted"/>
<dbReference type="Proteomes" id="UP001632038">
    <property type="component" value="Unassembled WGS sequence"/>
</dbReference>
<keyword evidence="4" id="KW-1185">Reference proteome</keyword>
<evidence type="ECO:0000313" key="3">
    <source>
        <dbReference type="EMBL" id="KAL3646617.1"/>
    </source>
</evidence>
<evidence type="ECO:0000313" key="4">
    <source>
        <dbReference type="Proteomes" id="UP001632038"/>
    </source>
</evidence>
<organism evidence="3 4">
    <name type="scientific">Castilleja foliolosa</name>
    <dbReference type="NCBI Taxonomy" id="1961234"/>
    <lineage>
        <taxon>Eukaryota</taxon>
        <taxon>Viridiplantae</taxon>
        <taxon>Streptophyta</taxon>
        <taxon>Embryophyta</taxon>
        <taxon>Tracheophyta</taxon>
        <taxon>Spermatophyta</taxon>
        <taxon>Magnoliopsida</taxon>
        <taxon>eudicotyledons</taxon>
        <taxon>Gunneridae</taxon>
        <taxon>Pentapetalae</taxon>
        <taxon>asterids</taxon>
        <taxon>lamiids</taxon>
        <taxon>Lamiales</taxon>
        <taxon>Orobanchaceae</taxon>
        <taxon>Pedicularideae</taxon>
        <taxon>Castillejinae</taxon>
        <taxon>Castilleja</taxon>
    </lineage>
</organism>
<protein>
    <submittedName>
        <fullName evidence="3">Uncharacterized protein</fullName>
    </submittedName>
</protein>
<dbReference type="AlphaFoldDB" id="A0ABD3DX29"/>
<keyword evidence="2" id="KW-0812">Transmembrane</keyword>
<comment type="caution">
    <text evidence="3">The sequence shown here is derived from an EMBL/GenBank/DDBJ whole genome shotgun (WGS) entry which is preliminary data.</text>
</comment>
<dbReference type="EMBL" id="JAVIJP010000012">
    <property type="protein sequence ID" value="KAL3646617.1"/>
    <property type="molecule type" value="Genomic_DNA"/>
</dbReference>
<keyword evidence="2" id="KW-0472">Membrane</keyword>
<feature type="region of interest" description="Disordered" evidence="1">
    <location>
        <begin position="1"/>
        <end position="25"/>
    </location>
</feature>
<reference evidence="4" key="1">
    <citation type="journal article" date="2024" name="IScience">
        <title>Strigolactones Initiate the Formation of Haustorium-like Structures in Castilleja.</title>
        <authorList>
            <person name="Buerger M."/>
            <person name="Peterson D."/>
            <person name="Chory J."/>
        </authorList>
    </citation>
    <scope>NUCLEOTIDE SEQUENCE [LARGE SCALE GENOMIC DNA]</scope>
</reference>
<gene>
    <name evidence="3" type="ORF">CASFOL_009584</name>
</gene>
<accession>A0ABD3DX29</accession>
<evidence type="ECO:0000256" key="2">
    <source>
        <dbReference type="SAM" id="Phobius"/>
    </source>
</evidence>
<feature type="transmembrane region" description="Helical" evidence="2">
    <location>
        <begin position="172"/>
        <end position="191"/>
    </location>
</feature>
<name>A0ABD3DX29_9LAMI</name>
<evidence type="ECO:0000256" key="1">
    <source>
        <dbReference type="SAM" id="MobiDB-lite"/>
    </source>
</evidence>
<sequence length="288" mass="34119">MSRKGVGSRLEGQTQKRCYSQGNMQQSESWSRNRWYTSRRSNIVGSLRESFCSFIGERNKLRYRLFILSLNRRNHLFRQTDFRLRNQYLGDDCVTSHFKGLYMRRVIGMISMEWHAHKWHKTLIDRVQSMDVAIAFVRHYFYKRPKVKLWRSGELMEFLDITARIRNRRKTYFFFLISFVALWAMVPLQLLEYDPSIIFNPEMIGILRKAVLHEGCPYKEVSDLVVTDITQCTCGDNPLHRLLSEEFVKNQELESTTCIEVIEKKRVFTLVLAISSAILLTMLHTQVL</sequence>
<feature type="compositionally biased region" description="Polar residues" evidence="1">
    <location>
        <begin position="11"/>
        <end position="25"/>
    </location>
</feature>